<proteinExistence type="predicted"/>
<dbReference type="Proteomes" id="UP000228533">
    <property type="component" value="Unassembled WGS sequence"/>
</dbReference>
<name>A0A2M6WU54_9BACT</name>
<dbReference type="InterPro" id="IPR036565">
    <property type="entry name" value="Mur-like_cat_sf"/>
</dbReference>
<dbReference type="Gene3D" id="3.90.190.20">
    <property type="entry name" value="Mur ligase, C-terminal domain"/>
    <property type="match status" value="1"/>
</dbReference>
<feature type="domain" description="Mur ligase central" evidence="5">
    <location>
        <begin position="27"/>
        <end position="72"/>
    </location>
</feature>
<dbReference type="AlphaFoldDB" id="A0A2M6WU54"/>
<feature type="domain" description="Mur ligase C-terminal" evidence="4">
    <location>
        <begin position="270"/>
        <end position="398"/>
    </location>
</feature>
<dbReference type="InterPro" id="IPR036615">
    <property type="entry name" value="Mur_ligase_C_dom_sf"/>
</dbReference>
<dbReference type="Pfam" id="PF08245">
    <property type="entry name" value="Mur_ligase_M"/>
    <property type="match status" value="2"/>
</dbReference>
<evidence type="ECO:0000313" key="7">
    <source>
        <dbReference type="Proteomes" id="UP000228533"/>
    </source>
</evidence>
<keyword evidence="2" id="KW-0547">Nucleotide-binding</keyword>
<evidence type="ECO:0000313" key="6">
    <source>
        <dbReference type="EMBL" id="PIT96332.1"/>
    </source>
</evidence>
<feature type="domain" description="Mur ligase central" evidence="5">
    <location>
        <begin position="97"/>
        <end position="247"/>
    </location>
</feature>
<evidence type="ECO:0008006" key="8">
    <source>
        <dbReference type="Google" id="ProtNLM"/>
    </source>
</evidence>
<protein>
    <recommendedName>
        <fullName evidence="8">UDP-N-acetylmuramoyl-tripeptide--D-alanyl-D-alanine ligase</fullName>
    </recommendedName>
</protein>
<dbReference type="InterPro" id="IPR051046">
    <property type="entry name" value="MurCDEF_CellWall_CoF430Synth"/>
</dbReference>
<sequence>MLKILQFILKWLAKGVIWRYNPRLIGITGSIGKTSAKDATAAVLSKRFRTHSSQKNYNNELGVPLTIINAESGGKSISGWLKVFVKVLWLMIIKDKNYPELIVLEMGVDKPGDMDYLLSIVKLEVAILTYVGSSHLEQFGGHKKLAEEKAKIFNGLVKNGTAIINSDNEAALGQAINVQKRLMLYGSTNRADLQATEIVWKCSVADTANKLNGVMFKIKYQEAVIPVQLPSMIGRPAVSAALAATAAGLAFGLNGIEISEALRLWIPAPGRLRLLRGVNDSVIIDDTYNAAPQSMLAALEVLDEIRLFGAARKWAVLADMLELGSDSEKGHLEVGKQLAVIPKARLLYLGSQANYIAIGARKAGLAEDRIQAFNNTQEIVDYLLERIEPNDLILVKGSQGMRMEKVVKGLLTEGELADKLLVRQGEGWSS</sequence>
<dbReference type="InterPro" id="IPR013221">
    <property type="entry name" value="Mur_ligase_cen"/>
</dbReference>
<dbReference type="InterPro" id="IPR004101">
    <property type="entry name" value="Mur_ligase_C"/>
</dbReference>
<comment type="caution">
    <text evidence="6">The sequence shown here is derived from an EMBL/GenBank/DDBJ whole genome shotgun (WGS) entry which is preliminary data.</text>
</comment>
<organism evidence="6 7">
    <name type="scientific">Candidatus Falkowbacteria bacterium CG10_big_fil_rev_8_21_14_0_10_37_14</name>
    <dbReference type="NCBI Taxonomy" id="1974561"/>
    <lineage>
        <taxon>Bacteria</taxon>
        <taxon>Candidatus Falkowiibacteriota</taxon>
    </lineage>
</organism>
<dbReference type="PANTHER" id="PTHR43024:SF1">
    <property type="entry name" value="UDP-N-ACETYLMURAMOYL-TRIPEPTIDE--D-ALANYL-D-ALANINE LIGASE"/>
    <property type="match status" value="1"/>
</dbReference>
<keyword evidence="3" id="KW-0067">ATP-binding</keyword>
<evidence type="ECO:0000259" key="4">
    <source>
        <dbReference type="Pfam" id="PF02875"/>
    </source>
</evidence>
<evidence type="ECO:0000256" key="3">
    <source>
        <dbReference type="ARBA" id="ARBA00022840"/>
    </source>
</evidence>
<dbReference type="PANTHER" id="PTHR43024">
    <property type="entry name" value="UDP-N-ACETYLMURAMOYL-TRIPEPTIDE--D-ALANYL-D-ALANINE LIGASE"/>
    <property type="match status" value="1"/>
</dbReference>
<evidence type="ECO:0000259" key="5">
    <source>
        <dbReference type="Pfam" id="PF08245"/>
    </source>
</evidence>
<dbReference type="Pfam" id="PF02875">
    <property type="entry name" value="Mur_ligase_C"/>
    <property type="match status" value="1"/>
</dbReference>
<dbReference type="GO" id="GO:0016881">
    <property type="term" value="F:acid-amino acid ligase activity"/>
    <property type="evidence" value="ECO:0007669"/>
    <property type="project" value="InterPro"/>
</dbReference>
<evidence type="ECO:0000256" key="2">
    <source>
        <dbReference type="ARBA" id="ARBA00022741"/>
    </source>
</evidence>
<gene>
    <name evidence="6" type="ORF">COT94_01405</name>
</gene>
<keyword evidence="1" id="KW-0436">Ligase</keyword>
<evidence type="ECO:0000256" key="1">
    <source>
        <dbReference type="ARBA" id="ARBA00022598"/>
    </source>
</evidence>
<accession>A0A2M6WU54</accession>
<dbReference type="GO" id="GO:0005524">
    <property type="term" value="F:ATP binding"/>
    <property type="evidence" value="ECO:0007669"/>
    <property type="project" value="UniProtKB-KW"/>
</dbReference>
<dbReference type="Gene3D" id="3.40.1190.10">
    <property type="entry name" value="Mur-like, catalytic domain"/>
    <property type="match status" value="1"/>
</dbReference>
<dbReference type="SUPFAM" id="SSF53244">
    <property type="entry name" value="MurD-like peptide ligases, peptide-binding domain"/>
    <property type="match status" value="1"/>
</dbReference>
<dbReference type="EMBL" id="PFAM01000008">
    <property type="protein sequence ID" value="PIT96332.1"/>
    <property type="molecule type" value="Genomic_DNA"/>
</dbReference>
<dbReference type="SUPFAM" id="SSF53623">
    <property type="entry name" value="MurD-like peptide ligases, catalytic domain"/>
    <property type="match status" value="1"/>
</dbReference>
<reference evidence="7" key="1">
    <citation type="submission" date="2017-09" db="EMBL/GenBank/DDBJ databases">
        <title>Depth-based differentiation of microbial function through sediment-hosted aquifers and enrichment of novel symbionts in the deep terrestrial subsurface.</title>
        <authorList>
            <person name="Probst A.J."/>
            <person name="Ladd B."/>
            <person name="Jarett J.K."/>
            <person name="Geller-Mcgrath D.E."/>
            <person name="Sieber C.M.K."/>
            <person name="Emerson J.B."/>
            <person name="Anantharaman K."/>
            <person name="Thomas B.C."/>
            <person name="Malmstrom R."/>
            <person name="Stieglmeier M."/>
            <person name="Klingl A."/>
            <person name="Woyke T."/>
            <person name="Ryan C.M."/>
            <person name="Banfield J.F."/>
        </authorList>
    </citation>
    <scope>NUCLEOTIDE SEQUENCE [LARGE SCALE GENOMIC DNA]</scope>
</reference>